<accession>A0A285ZNI3</accession>
<dbReference type="Proteomes" id="UP000219281">
    <property type="component" value="Unassembled WGS sequence"/>
</dbReference>
<gene>
    <name evidence="1" type="ORF">SAMN06297358_0037</name>
</gene>
<reference evidence="2" key="1">
    <citation type="submission" date="2017-09" db="EMBL/GenBank/DDBJ databases">
        <authorList>
            <person name="Varghese N."/>
            <person name="Submissions S."/>
        </authorList>
    </citation>
    <scope>NUCLEOTIDE SEQUENCE [LARGE SCALE GENOMIC DNA]</scope>
    <source>
        <strain evidence="2">CGMCC 1.12803</strain>
    </source>
</reference>
<evidence type="ECO:0000313" key="1">
    <source>
        <dbReference type="EMBL" id="SOD11213.1"/>
    </source>
</evidence>
<protein>
    <submittedName>
        <fullName evidence="1">Uncharacterized protein</fullName>
    </submittedName>
</protein>
<dbReference type="EMBL" id="OCMT01000001">
    <property type="protein sequence ID" value="SOD11213.1"/>
    <property type="molecule type" value="Genomic_DNA"/>
</dbReference>
<sequence>MLYLFLDMENLNKNFIVEIKNEILHHAFSHDTNYAYQEVGQILRKVQAIALKHFSLDADKYATSWLTLNLRHSELELSKIYWQDGNKRDRSERLKWFVNGYIEALDGIILNLPISSKVYIQ</sequence>
<evidence type="ECO:0000313" key="2">
    <source>
        <dbReference type="Proteomes" id="UP000219281"/>
    </source>
</evidence>
<keyword evidence="2" id="KW-1185">Reference proteome</keyword>
<name>A0A285ZNI3_9SPHI</name>
<organism evidence="1 2">
    <name type="scientific">Pedobacter xixiisoli</name>
    <dbReference type="NCBI Taxonomy" id="1476464"/>
    <lineage>
        <taxon>Bacteria</taxon>
        <taxon>Pseudomonadati</taxon>
        <taxon>Bacteroidota</taxon>
        <taxon>Sphingobacteriia</taxon>
        <taxon>Sphingobacteriales</taxon>
        <taxon>Sphingobacteriaceae</taxon>
        <taxon>Pedobacter</taxon>
    </lineage>
</organism>
<dbReference type="AlphaFoldDB" id="A0A285ZNI3"/>
<proteinExistence type="predicted"/>